<accession>A0ABQ4E924</accession>
<reference evidence="4 5" key="1">
    <citation type="submission" date="2021-01" db="EMBL/GenBank/DDBJ databases">
        <title>Whole genome shotgun sequence of Plantactinospora endophytica NBRC 110450.</title>
        <authorList>
            <person name="Komaki H."/>
            <person name="Tamura T."/>
        </authorList>
    </citation>
    <scope>NUCLEOTIDE SEQUENCE [LARGE SCALE GENOMIC DNA]</scope>
    <source>
        <strain evidence="4 5">NBRC 110450</strain>
    </source>
</reference>
<feature type="region of interest" description="Disordered" evidence="1">
    <location>
        <begin position="27"/>
        <end position="80"/>
    </location>
</feature>
<dbReference type="InterPro" id="IPR007329">
    <property type="entry name" value="FMN-bd"/>
</dbReference>
<name>A0ABQ4E924_9ACTN</name>
<organism evidence="4 5">
    <name type="scientific">Plantactinospora endophytica</name>
    <dbReference type="NCBI Taxonomy" id="673535"/>
    <lineage>
        <taxon>Bacteria</taxon>
        <taxon>Bacillati</taxon>
        <taxon>Actinomycetota</taxon>
        <taxon>Actinomycetes</taxon>
        <taxon>Micromonosporales</taxon>
        <taxon>Micromonosporaceae</taxon>
        <taxon>Plantactinospora</taxon>
    </lineage>
</organism>
<feature type="signal peptide" evidence="2">
    <location>
        <begin position="1"/>
        <end position="21"/>
    </location>
</feature>
<dbReference type="Pfam" id="PF04205">
    <property type="entry name" value="FMN_bind"/>
    <property type="match status" value="1"/>
</dbReference>
<feature type="compositionally biased region" description="Low complexity" evidence="1">
    <location>
        <begin position="42"/>
        <end position="77"/>
    </location>
</feature>
<dbReference type="EMBL" id="BONW01000029">
    <property type="protein sequence ID" value="GIG90781.1"/>
    <property type="molecule type" value="Genomic_DNA"/>
</dbReference>
<dbReference type="SMART" id="SM00900">
    <property type="entry name" value="FMN_bind"/>
    <property type="match status" value="1"/>
</dbReference>
<dbReference type="Gene3D" id="3.90.1010.20">
    <property type="match status" value="1"/>
</dbReference>
<gene>
    <name evidence="4" type="ORF">Pen02_57170</name>
</gene>
<evidence type="ECO:0000259" key="3">
    <source>
        <dbReference type="SMART" id="SM00900"/>
    </source>
</evidence>
<evidence type="ECO:0000256" key="1">
    <source>
        <dbReference type="SAM" id="MobiDB-lite"/>
    </source>
</evidence>
<feature type="domain" description="FMN-binding" evidence="3">
    <location>
        <begin position="91"/>
        <end position="168"/>
    </location>
</feature>
<protein>
    <recommendedName>
        <fullName evidence="3">FMN-binding domain-containing protein</fullName>
    </recommendedName>
</protein>
<evidence type="ECO:0000256" key="2">
    <source>
        <dbReference type="SAM" id="SignalP"/>
    </source>
</evidence>
<keyword evidence="5" id="KW-1185">Reference proteome</keyword>
<keyword evidence="2" id="KW-0732">Signal</keyword>
<comment type="caution">
    <text evidence="4">The sequence shown here is derived from an EMBL/GenBank/DDBJ whole genome shotgun (WGS) entry which is preliminary data.</text>
</comment>
<proteinExistence type="predicted"/>
<dbReference type="RefSeq" id="WP_203869194.1">
    <property type="nucleotide sequence ID" value="NZ_BONW01000029.1"/>
</dbReference>
<evidence type="ECO:0000313" key="5">
    <source>
        <dbReference type="Proteomes" id="UP000646749"/>
    </source>
</evidence>
<evidence type="ECO:0000313" key="4">
    <source>
        <dbReference type="EMBL" id="GIG90781.1"/>
    </source>
</evidence>
<dbReference type="Proteomes" id="UP000646749">
    <property type="component" value="Unassembled WGS sequence"/>
</dbReference>
<feature type="chain" id="PRO_5047440576" description="FMN-binding domain-containing protein" evidence="2">
    <location>
        <begin position="22"/>
        <end position="170"/>
    </location>
</feature>
<sequence>MRRAAFAVLGTAIGASLLIGAKLGTSSTANPDTQVALEEETGASAAPSASAKAPAGGKKTTAPPAAAKKPPAKPAGGLKDGTFAGATANYDYGAIKVTITVAGGKVTDADATYPDEDPTSASINEGAIPKLRQQALAATSASKVNTVSGASLTSAAYKASLQSALDKAKA</sequence>